<comment type="caution">
    <text evidence="1">The sequence shown here is derived from an EMBL/GenBank/DDBJ whole genome shotgun (WGS) entry which is preliminary data.</text>
</comment>
<protein>
    <recommendedName>
        <fullName evidence="3">Lanthionine synthetase-like protein</fullName>
    </recommendedName>
</protein>
<dbReference type="InterPro" id="IPR033889">
    <property type="entry name" value="LanC"/>
</dbReference>
<dbReference type="SMART" id="SM01260">
    <property type="entry name" value="LANC_like"/>
    <property type="match status" value="1"/>
</dbReference>
<dbReference type="Gene3D" id="1.50.10.20">
    <property type="match status" value="1"/>
</dbReference>
<organism evidence="1 2">
    <name type="scientific">Kutzneria viridogrisea</name>
    <dbReference type="NCBI Taxonomy" id="47990"/>
    <lineage>
        <taxon>Bacteria</taxon>
        <taxon>Bacillati</taxon>
        <taxon>Actinomycetota</taxon>
        <taxon>Actinomycetes</taxon>
        <taxon>Pseudonocardiales</taxon>
        <taxon>Pseudonocardiaceae</taxon>
        <taxon>Kutzneria</taxon>
    </lineage>
</organism>
<keyword evidence="2" id="KW-1185">Reference proteome</keyword>
<sequence>MTSSAAEVVAELAARLSDPDAVHAATTAHGTHVDVAGSPSPVWEPTSLSRGHAAPALLHAELGDKEKAHRFLARAAEDTKTQQPRGAFEGLGALASAVRVAARQPEDYAAMLTRLDEHMAVHARWLVGVQRANRPTAPSVIDVVQGLSGVGRYLLHRGHEAAREVLSCLTELAGDFTWRGVEVPGWWYDCTPTTMIRPGYEDGQVNFGLAHGFPGPLALLAVAWRLGVRVPGQDEAIQRMAEWLVLWREQDTAGSYWTAHIPLSYYLDRDSLVPPPARAAWCYGTPGTARALLLAGRALDRTDLVESAAEAMRAMLARPERQWGITDHSLCHGWAGLLHTVCRFAWDTSDPELAKAADDLAQRLVRDFTPEVPFGYRYWQAAAEVHLDMPGLLEGGVGIALALNAYANGRPPTTEWDTILLLD</sequence>
<dbReference type="RefSeq" id="WP_025360378.1">
    <property type="nucleotide sequence ID" value="NZ_BAAABQ010000059.1"/>
</dbReference>
<dbReference type="PRINTS" id="PR01950">
    <property type="entry name" value="LANCSUPER"/>
</dbReference>
<name>A0ABR6BFQ0_9PSEU</name>
<proteinExistence type="predicted"/>
<dbReference type="EMBL" id="JACJID010000002">
    <property type="protein sequence ID" value="MBA8925712.1"/>
    <property type="molecule type" value="Genomic_DNA"/>
</dbReference>
<dbReference type="InterPro" id="IPR007822">
    <property type="entry name" value="LANC-like"/>
</dbReference>
<gene>
    <name evidence="1" type="ORF">BC739_002911</name>
</gene>
<evidence type="ECO:0000313" key="1">
    <source>
        <dbReference type="EMBL" id="MBA8925712.1"/>
    </source>
</evidence>
<evidence type="ECO:0008006" key="3">
    <source>
        <dbReference type="Google" id="ProtNLM"/>
    </source>
</evidence>
<dbReference type="PRINTS" id="PR01955">
    <property type="entry name" value="LANCFRANKIA"/>
</dbReference>
<dbReference type="Pfam" id="PF05147">
    <property type="entry name" value="LANC_like"/>
    <property type="match status" value="1"/>
</dbReference>
<accession>A0ABR6BFQ0</accession>
<dbReference type="Proteomes" id="UP000517916">
    <property type="component" value="Unassembled WGS sequence"/>
</dbReference>
<dbReference type="CDD" id="cd04793">
    <property type="entry name" value="LanC"/>
    <property type="match status" value="1"/>
</dbReference>
<reference evidence="1 2" key="1">
    <citation type="submission" date="2020-08" db="EMBL/GenBank/DDBJ databases">
        <title>Genomic Encyclopedia of Archaeal and Bacterial Type Strains, Phase II (KMG-II): from individual species to whole genera.</title>
        <authorList>
            <person name="Goeker M."/>
        </authorList>
    </citation>
    <scope>NUCLEOTIDE SEQUENCE [LARGE SCALE GENOMIC DNA]</scope>
    <source>
        <strain evidence="1 2">DSM 43850</strain>
    </source>
</reference>
<evidence type="ECO:0000313" key="2">
    <source>
        <dbReference type="Proteomes" id="UP000517916"/>
    </source>
</evidence>
<dbReference type="SUPFAM" id="SSF158745">
    <property type="entry name" value="LanC-like"/>
    <property type="match status" value="1"/>
</dbReference>